<feature type="non-terminal residue" evidence="1">
    <location>
        <position position="1"/>
    </location>
</feature>
<reference evidence="1 2" key="1">
    <citation type="submission" date="2021-06" db="EMBL/GenBank/DDBJ databases">
        <authorList>
            <person name="Kallberg Y."/>
            <person name="Tangrot J."/>
            <person name="Rosling A."/>
        </authorList>
    </citation>
    <scope>NUCLEOTIDE SEQUENCE [LARGE SCALE GENOMIC DNA]</scope>
    <source>
        <strain evidence="1 2">120-4 pot B 10/14</strain>
    </source>
</reference>
<dbReference type="EMBL" id="CAJVQB010019007">
    <property type="protein sequence ID" value="CAG8789557.1"/>
    <property type="molecule type" value="Genomic_DNA"/>
</dbReference>
<accession>A0ABN7VQN7</accession>
<sequence length="82" mass="9904">LVDKYSFIAWCKKFEVDENEVLYLSPVYTRKYRNDRANHRRYRKTFAALSEKHIGITQQNMQEYINGYTTCSINNSFKKKKI</sequence>
<evidence type="ECO:0000313" key="2">
    <source>
        <dbReference type="Proteomes" id="UP000789901"/>
    </source>
</evidence>
<gene>
    <name evidence="1" type="ORF">GMARGA_LOCUS21020</name>
</gene>
<protein>
    <submittedName>
        <fullName evidence="1">45188_t:CDS:1</fullName>
    </submittedName>
</protein>
<proteinExistence type="predicted"/>
<name>A0ABN7VQN7_GIGMA</name>
<organism evidence="1 2">
    <name type="scientific">Gigaspora margarita</name>
    <dbReference type="NCBI Taxonomy" id="4874"/>
    <lineage>
        <taxon>Eukaryota</taxon>
        <taxon>Fungi</taxon>
        <taxon>Fungi incertae sedis</taxon>
        <taxon>Mucoromycota</taxon>
        <taxon>Glomeromycotina</taxon>
        <taxon>Glomeromycetes</taxon>
        <taxon>Diversisporales</taxon>
        <taxon>Gigasporaceae</taxon>
        <taxon>Gigaspora</taxon>
    </lineage>
</organism>
<dbReference type="Proteomes" id="UP000789901">
    <property type="component" value="Unassembled WGS sequence"/>
</dbReference>
<comment type="caution">
    <text evidence="1">The sequence shown here is derived from an EMBL/GenBank/DDBJ whole genome shotgun (WGS) entry which is preliminary data.</text>
</comment>
<keyword evidence="2" id="KW-1185">Reference proteome</keyword>
<evidence type="ECO:0000313" key="1">
    <source>
        <dbReference type="EMBL" id="CAG8789557.1"/>
    </source>
</evidence>